<dbReference type="PANTHER" id="PTHR38487:SF1">
    <property type="entry name" value="PROTEIN ZIP4 HOMOLOG"/>
    <property type="match status" value="1"/>
</dbReference>
<dbReference type="OrthoDB" id="65716at2759"/>
<name>A0A4Z2E544_9TELE</name>
<keyword evidence="2" id="KW-1185">Reference proteome</keyword>
<comment type="caution">
    <text evidence="1">The sequence shown here is derived from an EMBL/GenBank/DDBJ whole genome shotgun (WGS) entry which is preliminary data.</text>
</comment>
<evidence type="ECO:0000313" key="2">
    <source>
        <dbReference type="Proteomes" id="UP000314294"/>
    </source>
</evidence>
<gene>
    <name evidence="1" type="primary">TEX11_2</name>
    <name evidence="1" type="ORF">EYF80_065997</name>
</gene>
<dbReference type="EMBL" id="SRLO01017050">
    <property type="protein sequence ID" value="TNN23881.1"/>
    <property type="molecule type" value="Genomic_DNA"/>
</dbReference>
<dbReference type="PANTHER" id="PTHR38487">
    <property type="entry name" value="TESTIS EXPRESSED 11"/>
    <property type="match status" value="1"/>
</dbReference>
<evidence type="ECO:0000313" key="1">
    <source>
        <dbReference type="EMBL" id="TNN23881.1"/>
    </source>
</evidence>
<reference evidence="1 2" key="1">
    <citation type="submission" date="2019-03" db="EMBL/GenBank/DDBJ databases">
        <title>First draft genome of Liparis tanakae, snailfish: a comprehensive survey of snailfish specific genes.</title>
        <authorList>
            <person name="Kim W."/>
            <person name="Song I."/>
            <person name="Jeong J.-H."/>
            <person name="Kim D."/>
            <person name="Kim S."/>
            <person name="Ryu S."/>
            <person name="Song J.Y."/>
            <person name="Lee S.K."/>
        </authorList>
    </citation>
    <scope>NUCLEOTIDE SEQUENCE [LARGE SCALE GENOMIC DNA]</scope>
    <source>
        <tissue evidence="1">Muscle</tissue>
    </source>
</reference>
<protein>
    <submittedName>
        <fullName evidence="1">Testis-expressed sequence 11 protein</fullName>
    </submittedName>
</protein>
<organism evidence="1 2">
    <name type="scientific">Liparis tanakae</name>
    <name type="common">Tanaka's snailfish</name>
    <dbReference type="NCBI Taxonomy" id="230148"/>
    <lineage>
        <taxon>Eukaryota</taxon>
        <taxon>Metazoa</taxon>
        <taxon>Chordata</taxon>
        <taxon>Craniata</taxon>
        <taxon>Vertebrata</taxon>
        <taxon>Euteleostomi</taxon>
        <taxon>Actinopterygii</taxon>
        <taxon>Neopterygii</taxon>
        <taxon>Teleostei</taxon>
        <taxon>Neoteleostei</taxon>
        <taxon>Acanthomorphata</taxon>
        <taxon>Eupercaria</taxon>
        <taxon>Perciformes</taxon>
        <taxon>Cottioidei</taxon>
        <taxon>Cottales</taxon>
        <taxon>Liparidae</taxon>
        <taxon>Liparis</taxon>
    </lineage>
</organism>
<accession>A0A4Z2E544</accession>
<dbReference type="Proteomes" id="UP000314294">
    <property type="component" value="Unassembled WGS sequence"/>
</dbReference>
<sequence length="195" mass="21636">MDPTDTLLLLYEFEARAKLNDPELEAVLESVLELDNVETKVLETIAALAMEPPAHFPLLCKKALRVALSLHKKQPRADPAKCVHSLIKLSLPSGVSEVEAHALEEVWGYYEEALAIIAAAPDDFPEMETLWLLTRAWNTGVLLYSLAQFPEAEKWCGLAMGFIRHLGSLQESYETQVQAWWWWGGADLGGCSSGA</sequence>
<dbReference type="AlphaFoldDB" id="A0A4Z2E544"/>
<proteinExistence type="predicted"/>